<dbReference type="InterPro" id="IPR001190">
    <property type="entry name" value="SRCR"/>
</dbReference>
<sequence length="191" mass="21291">MILFDPSGNLHTKCFLWPWLALAVLSAKVRLAGNYAREPHEGRVEVLHNNTWGTVCDDEVNIKLANVVCRELGFQGGITWAHSAKYGEGEGPIWMDNVRCDGTEKSLKDCKHNGWGVNDCKHSEDLGVVCTTQRRLDQTASRGAITPARPNGSPAPQWQGLVDTRRCLYTTNINQKTIWKTVHSVSAWTYG</sequence>
<dbReference type="GO" id="GO:0016020">
    <property type="term" value="C:membrane"/>
    <property type="evidence" value="ECO:0007669"/>
    <property type="project" value="InterPro"/>
</dbReference>
<feature type="disulfide bond" evidence="3">
    <location>
        <begin position="69"/>
        <end position="130"/>
    </location>
</feature>
<organism evidence="6 7">
    <name type="scientific">Seriola lalandi dorsalis</name>
    <dbReference type="NCBI Taxonomy" id="1841481"/>
    <lineage>
        <taxon>Eukaryota</taxon>
        <taxon>Metazoa</taxon>
        <taxon>Chordata</taxon>
        <taxon>Craniata</taxon>
        <taxon>Vertebrata</taxon>
        <taxon>Euteleostomi</taxon>
        <taxon>Actinopterygii</taxon>
        <taxon>Neopterygii</taxon>
        <taxon>Teleostei</taxon>
        <taxon>Neoteleostei</taxon>
        <taxon>Acanthomorphata</taxon>
        <taxon>Carangaria</taxon>
        <taxon>Carangiformes</taxon>
        <taxon>Carangidae</taxon>
        <taxon>Seriola</taxon>
    </lineage>
</organism>
<dbReference type="PRINTS" id="PR00258">
    <property type="entry name" value="SPERACTRCPTR"/>
</dbReference>
<feature type="chain" id="PRO_5017444515" description="SRCR domain-containing protein" evidence="4">
    <location>
        <begin position="27"/>
        <end position="191"/>
    </location>
</feature>
<dbReference type="Ensembl" id="ENSSLDT00000025732.1">
    <property type="protein sequence ID" value="ENSSLDP00000024947.1"/>
    <property type="gene ID" value="ENSSLDG00000019427.1"/>
</dbReference>
<proteinExistence type="predicted"/>
<dbReference type="Pfam" id="PF00530">
    <property type="entry name" value="SRCR"/>
    <property type="match status" value="1"/>
</dbReference>
<name>A0A3B4Y682_SERLL</name>
<dbReference type="GeneTree" id="ENSGT00940000157042"/>
<accession>A0A3B4Y682</accession>
<keyword evidence="2 3" id="KW-1015">Disulfide bond</keyword>
<protein>
    <recommendedName>
        <fullName evidence="5">SRCR domain-containing protein</fullName>
    </recommendedName>
</protein>
<dbReference type="SUPFAM" id="SSF56487">
    <property type="entry name" value="SRCR-like"/>
    <property type="match status" value="1"/>
</dbReference>
<evidence type="ECO:0000256" key="2">
    <source>
        <dbReference type="ARBA" id="ARBA00023157"/>
    </source>
</evidence>
<reference evidence="6" key="2">
    <citation type="submission" date="2025-09" db="UniProtKB">
        <authorList>
            <consortium name="Ensembl"/>
        </authorList>
    </citation>
    <scope>IDENTIFICATION</scope>
</reference>
<dbReference type="GO" id="GO:0004720">
    <property type="term" value="F:protein-lysine 6-oxidase activity"/>
    <property type="evidence" value="ECO:0007669"/>
    <property type="project" value="TreeGrafter"/>
</dbReference>
<feature type="signal peptide" evidence="4">
    <location>
        <begin position="1"/>
        <end position="26"/>
    </location>
</feature>
<reference evidence="6" key="1">
    <citation type="submission" date="2025-08" db="UniProtKB">
        <authorList>
            <consortium name="Ensembl"/>
        </authorList>
    </citation>
    <scope>IDENTIFICATION</scope>
</reference>
<evidence type="ECO:0000313" key="6">
    <source>
        <dbReference type="Ensembl" id="ENSSLDP00000024947.1"/>
    </source>
</evidence>
<dbReference type="Gene3D" id="3.10.250.10">
    <property type="entry name" value="SRCR-like domain"/>
    <property type="match status" value="1"/>
</dbReference>
<dbReference type="PROSITE" id="PS50287">
    <property type="entry name" value="SRCR_2"/>
    <property type="match status" value="1"/>
</dbReference>
<evidence type="ECO:0000256" key="3">
    <source>
        <dbReference type="PROSITE-ProRule" id="PRU00196"/>
    </source>
</evidence>
<dbReference type="FunFam" id="3.10.250.10:FF:000001">
    <property type="entry name" value="Lysyl oxidase 4 isoform X1"/>
    <property type="match status" value="1"/>
</dbReference>
<keyword evidence="1 4" id="KW-0732">Signal</keyword>
<keyword evidence="7" id="KW-1185">Reference proteome</keyword>
<feature type="disulfide bond" evidence="3">
    <location>
        <begin position="100"/>
        <end position="110"/>
    </location>
</feature>
<evidence type="ECO:0000256" key="4">
    <source>
        <dbReference type="SAM" id="SignalP"/>
    </source>
</evidence>
<dbReference type="InterPro" id="IPR036772">
    <property type="entry name" value="SRCR-like_dom_sf"/>
</dbReference>
<dbReference type="GO" id="GO:0030199">
    <property type="term" value="P:collagen fibril organization"/>
    <property type="evidence" value="ECO:0007669"/>
    <property type="project" value="TreeGrafter"/>
</dbReference>
<dbReference type="GO" id="GO:0005615">
    <property type="term" value="C:extracellular space"/>
    <property type="evidence" value="ECO:0007669"/>
    <property type="project" value="TreeGrafter"/>
</dbReference>
<dbReference type="Proteomes" id="UP000261360">
    <property type="component" value="Unplaced"/>
</dbReference>
<dbReference type="InterPro" id="IPR050912">
    <property type="entry name" value="LOX-like_protein"/>
</dbReference>
<evidence type="ECO:0000313" key="7">
    <source>
        <dbReference type="Proteomes" id="UP000261360"/>
    </source>
</evidence>
<evidence type="ECO:0000256" key="1">
    <source>
        <dbReference type="ARBA" id="ARBA00022729"/>
    </source>
</evidence>
<dbReference type="AlphaFoldDB" id="A0A3B4Y682"/>
<feature type="domain" description="SRCR" evidence="5">
    <location>
        <begin position="29"/>
        <end position="131"/>
    </location>
</feature>
<feature type="disulfide bond" evidence="3">
    <location>
        <begin position="56"/>
        <end position="120"/>
    </location>
</feature>
<dbReference type="PANTHER" id="PTHR45817">
    <property type="entry name" value="LYSYL OXIDASE-LIKE-RELATED"/>
    <property type="match status" value="1"/>
</dbReference>
<dbReference type="SMART" id="SM00202">
    <property type="entry name" value="SR"/>
    <property type="match status" value="1"/>
</dbReference>
<evidence type="ECO:0000259" key="5">
    <source>
        <dbReference type="PROSITE" id="PS50287"/>
    </source>
</evidence>
<dbReference type="PANTHER" id="PTHR45817:SF5">
    <property type="entry name" value="LYSYL OXIDASE HOMOLOG 4"/>
    <property type="match status" value="1"/>
</dbReference>